<dbReference type="EMBL" id="LSSM01005270">
    <property type="protein sequence ID" value="OMJ13020.1"/>
    <property type="molecule type" value="Genomic_DNA"/>
</dbReference>
<protein>
    <submittedName>
        <fullName evidence="1">Uncharacterized protein</fullName>
    </submittedName>
</protein>
<organism evidence="1 2">
    <name type="scientific">Smittium culicis</name>
    <dbReference type="NCBI Taxonomy" id="133412"/>
    <lineage>
        <taxon>Eukaryota</taxon>
        <taxon>Fungi</taxon>
        <taxon>Fungi incertae sedis</taxon>
        <taxon>Zoopagomycota</taxon>
        <taxon>Kickxellomycotina</taxon>
        <taxon>Harpellomycetes</taxon>
        <taxon>Harpellales</taxon>
        <taxon>Legeriomycetaceae</taxon>
        <taxon>Smittium</taxon>
    </lineage>
</organism>
<accession>A0A1R1XEG0</accession>
<sequence length="378" mass="42405">MPAFFSSAFCYSGCHFAHWYSQRFSAKRDQRIFQSEHTISLLQTLGAWIQGQLREVLYQPVPVNRPSRDGPIELGSSTNCENHASKTLETQKKSYVDIEFMYIDCNSDEACHSAPELLEEPTVVMERALILARDARAGCLHGLQRFSMGNCSGPPLLLRNMESTTCEDAHKCKRATDGALCAEAQECDGCISFSLFRQHNHPLLQQKSGKIFQLILGHQITGYECAGLQLVRVHHPKRMPTLKSNIPGDPEGPQRMTHDHTSNFNVEVSNMVPGSDRTLCRSTVATSSKSSDSGPKKRKVAALGKQAMDLDGLEDQRRFVETQGHGTYAIDFIVFKKLLSRSIYRYSSIQQRFLGWQISKEISTSISAPQIINYLVEI</sequence>
<dbReference type="Proteomes" id="UP000187429">
    <property type="component" value="Unassembled WGS sequence"/>
</dbReference>
<comment type="caution">
    <text evidence="1">The sequence shown here is derived from an EMBL/GenBank/DDBJ whole genome shotgun (WGS) entry which is preliminary data.</text>
</comment>
<proteinExistence type="predicted"/>
<dbReference type="OrthoDB" id="7477527at2759"/>
<dbReference type="AlphaFoldDB" id="A0A1R1XEG0"/>
<gene>
    <name evidence="1" type="ORF">AYI69_g9167</name>
</gene>
<name>A0A1R1XEG0_9FUNG</name>
<evidence type="ECO:0000313" key="1">
    <source>
        <dbReference type="EMBL" id="OMJ13020.1"/>
    </source>
</evidence>
<reference evidence="2" key="1">
    <citation type="submission" date="2017-01" db="EMBL/GenBank/DDBJ databases">
        <authorList>
            <person name="Wang Y."/>
            <person name="White M."/>
            <person name="Kvist S."/>
            <person name="Moncalvo J.-M."/>
        </authorList>
    </citation>
    <scope>NUCLEOTIDE SEQUENCE [LARGE SCALE GENOMIC DNA]</scope>
    <source>
        <strain evidence="2">ID-206-W2</strain>
    </source>
</reference>
<evidence type="ECO:0000313" key="2">
    <source>
        <dbReference type="Proteomes" id="UP000187429"/>
    </source>
</evidence>
<keyword evidence="2" id="KW-1185">Reference proteome</keyword>